<dbReference type="PROSITE" id="PS01124">
    <property type="entry name" value="HTH_ARAC_FAMILY_2"/>
    <property type="match status" value="1"/>
</dbReference>
<dbReference type="AlphaFoldDB" id="A0A4Q0NXQ0"/>
<evidence type="ECO:0000313" key="6">
    <source>
        <dbReference type="Proteomes" id="UP000289821"/>
    </source>
</evidence>
<keyword evidence="3" id="KW-0804">Transcription</keyword>
<dbReference type="EMBL" id="QOVI01000002">
    <property type="protein sequence ID" value="RXG16698.1"/>
    <property type="molecule type" value="Genomic_DNA"/>
</dbReference>
<dbReference type="OrthoDB" id="135231at2"/>
<dbReference type="InterPro" id="IPR020449">
    <property type="entry name" value="Tscrpt_reg_AraC-type_HTH"/>
</dbReference>
<dbReference type="SMART" id="SM00342">
    <property type="entry name" value="HTH_ARAC"/>
    <property type="match status" value="1"/>
</dbReference>
<proteinExistence type="predicted"/>
<evidence type="ECO:0000256" key="1">
    <source>
        <dbReference type="ARBA" id="ARBA00023015"/>
    </source>
</evidence>
<dbReference type="Gene3D" id="1.10.10.60">
    <property type="entry name" value="Homeodomain-like"/>
    <property type="match status" value="1"/>
</dbReference>
<dbReference type="Pfam" id="PF00561">
    <property type="entry name" value="Abhydrolase_1"/>
    <property type="match status" value="1"/>
</dbReference>
<dbReference type="GO" id="GO:0003700">
    <property type="term" value="F:DNA-binding transcription factor activity"/>
    <property type="evidence" value="ECO:0007669"/>
    <property type="project" value="InterPro"/>
</dbReference>
<comment type="caution">
    <text evidence="5">The sequence shown here is derived from an EMBL/GenBank/DDBJ whole genome shotgun (WGS) entry which is preliminary data.</text>
</comment>
<dbReference type="Gene3D" id="3.40.50.1820">
    <property type="entry name" value="alpha/beta hydrolase"/>
    <property type="match status" value="1"/>
</dbReference>
<dbReference type="Gene3D" id="3.30.70.1230">
    <property type="entry name" value="Nucleotide cyclase"/>
    <property type="match status" value="1"/>
</dbReference>
<dbReference type="InterPro" id="IPR000073">
    <property type="entry name" value="AB_hydrolase_1"/>
</dbReference>
<protein>
    <submittedName>
        <fullName evidence="5">Pimeloyl-ACP methyl ester carboxylesterase</fullName>
    </submittedName>
</protein>
<dbReference type="InterPro" id="IPR029058">
    <property type="entry name" value="AB_hydrolase_fold"/>
</dbReference>
<dbReference type="Pfam" id="PF12833">
    <property type="entry name" value="HTH_18"/>
    <property type="match status" value="1"/>
</dbReference>
<organism evidence="5 6">
    <name type="scientific">Leeuwenhoekiella aestuarii</name>
    <dbReference type="NCBI Taxonomy" id="2249426"/>
    <lineage>
        <taxon>Bacteria</taxon>
        <taxon>Pseudomonadati</taxon>
        <taxon>Bacteroidota</taxon>
        <taxon>Flavobacteriia</taxon>
        <taxon>Flavobacteriales</taxon>
        <taxon>Flavobacteriaceae</taxon>
        <taxon>Leeuwenhoekiella</taxon>
    </lineage>
</organism>
<evidence type="ECO:0000256" key="3">
    <source>
        <dbReference type="ARBA" id="ARBA00023163"/>
    </source>
</evidence>
<keyword evidence="2" id="KW-0238">DNA-binding</keyword>
<dbReference type="PRINTS" id="PR00111">
    <property type="entry name" value="ABHYDROLASE"/>
</dbReference>
<gene>
    <name evidence="5" type="ORF">DSM04_102279</name>
</gene>
<dbReference type="InterPro" id="IPR018062">
    <property type="entry name" value="HTH_AraC-typ_CS"/>
</dbReference>
<dbReference type="InterPro" id="IPR018060">
    <property type="entry name" value="HTH_AraC"/>
</dbReference>
<dbReference type="PRINTS" id="PR00032">
    <property type="entry name" value="HTHARAC"/>
</dbReference>
<dbReference type="InterPro" id="IPR050471">
    <property type="entry name" value="AB_hydrolase"/>
</dbReference>
<dbReference type="InterPro" id="IPR029787">
    <property type="entry name" value="Nucleotide_cyclase"/>
</dbReference>
<name>A0A4Q0NXQ0_9FLAO</name>
<accession>A0A4Q0NXQ0</accession>
<reference evidence="5 6" key="1">
    <citation type="submission" date="2018-07" db="EMBL/GenBank/DDBJ databases">
        <title>Leeuwenhoekiella genomics.</title>
        <authorList>
            <person name="Tahon G."/>
            <person name="Willems A."/>
        </authorList>
    </citation>
    <scope>NUCLEOTIDE SEQUENCE [LARGE SCALE GENOMIC DNA]</scope>
    <source>
        <strain evidence="5 6">R-50232</strain>
    </source>
</reference>
<dbReference type="PANTHER" id="PTHR43433:SF8">
    <property type="entry name" value="BIFUNCTIONAL LIPASE_ADENYLATE CYCLASE LIPJ"/>
    <property type="match status" value="1"/>
</dbReference>
<dbReference type="SUPFAM" id="SSF46689">
    <property type="entry name" value="Homeodomain-like"/>
    <property type="match status" value="1"/>
</dbReference>
<dbReference type="InterPro" id="IPR009057">
    <property type="entry name" value="Homeodomain-like_sf"/>
</dbReference>
<keyword evidence="1" id="KW-0805">Transcription regulation</keyword>
<dbReference type="RefSeq" id="WP_128760363.1">
    <property type="nucleotide sequence ID" value="NZ_QOVI01000002.1"/>
</dbReference>
<dbReference type="PROSITE" id="PS00041">
    <property type="entry name" value="HTH_ARAC_FAMILY_1"/>
    <property type="match status" value="1"/>
</dbReference>
<dbReference type="SUPFAM" id="SSF53474">
    <property type="entry name" value="alpha/beta-Hydrolases"/>
    <property type="match status" value="1"/>
</dbReference>
<evidence type="ECO:0000256" key="2">
    <source>
        <dbReference type="ARBA" id="ARBA00023125"/>
    </source>
</evidence>
<sequence>MKPKTRYTKSGCLNIAYQSFGSGSIDLVYIPGWVSNIDLMWDCPELVYFFAELGKITRVILFDKRGTGLSDRITEISTLEERMDDIRAVMDAVGCKKAVLFGHSEGGSASALFAATYPNRVISLITFGIFAKRRYAPDYPWAPSDEERQKLYDMIENNWGSAEKDLATLAPSMSKNTVFMNWLANYFRSGASPSAALVLTKMNTEVDIINILGSIKVPTLILQRTNDIDVKIEEGRFIAERIPNAKFVELEGDDHLFWIGNTSQVLKNIHEFITQESLQLYEEQLYTIGAVKIISEQRPSDNELAQLSEYVNHHRGTILLKEDAFFVAVFEGPSRAVNCGLGLIETAQRFGAEIVISVHIKECSVNESHFINSETRKLIEKILNVALPNQILVTQTVKHLLSGVGLSFKKQSKIILDPTIGEGESLFAIKDELSLKNEIVNPIPITLPSNDSFLEDVLKIIDNHLEDYYLGVELLCKQIGMSERQLQRKLKATTNKSPNQLISSVRLHRAKELLLQNEHKISEIAYQTGFSNPSYFSKSFKREFGLTPSTLQQKCNQF</sequence>
<dbReference type="PANTHER" id="PTHR43433">
    <property type="entry name" value="HYDROLASE, ALPHA/BETA FOLD FAMILY PROTEIN"/>
    <property type="match status" value="1"/>
</dbReference>
<dbReference type="Proteomes" id="UP000289821">
    <property type="component" value="Unassembled WGS sequence"/>
</dbReference>
<keyword evidence="6" id="KW-1185">Reference proteome</keyword>
<evidence type="ECO:0000259" key="4">
    <source>
        <dbReference type="PROSITE" id="PS01124"/>
    </source>
</evidence>
<feature type="domain" description="HTH araC/xylS-type" evidence="4">
    <location>
        <begin position="455"/>
        <end position="554"/>
    </location>
</feature>
<dbReference type="GO" id="GO:0043565">
    <property type="term" value="F:sequence-specific DNA binding"/>
    <property type="evidence" value="ECO:0007669"/>
    <property type="project" value="InterPro"/>
</dbReference>
<evidence type="ECO:0000313" key="5">
    <source>
        <dbReference type="EMBL" id="RXG16698.1"/>
    </source>
</evidence>